<name>A0A0D2DZT9_9EURO</name>
<dbReference type="Pfam" id="PF03908">
    <property type="entry name" value="Sec20"/>
    <property type="match status" value="1"/>
</dbReference>
<evidence type="ECO:0000256" key="7">
    <source>
        <dbReference type="ARBA" id="ARBA00023054"/>
    </source>
</evidence>
<organism evidence="13 14">
    <name type="scientific">Exophiala oligosperma</name>
    <dbReference type="NCBI Taxonomy" id="215243"/>
    <lineage>
        <taxon>Eukaryota</taxon>
        <taxon>Fungi</taxon>
        <taxon>Dikarya</taxon>
        <taxon>Ascomycota</taxon>
        <taxon>Pezizomycotina</taxon>
        <taxon>Eurotiomycetes</taxon>
        <taxon>Chaetothyriomycetidae</taxon>
        <taxon>Chaetothyriales</taxon>
        <taxon>Herpotrichiellaceae</taxon>
        <taxon>Exophiala</taxon>
    </lineage>
</organism>
<keyword evidence="6 11" id="KW-1133">Transmembrane helix</keyword>
<evidence type="ECO:0000313" key="14">
    <source>
        <dbReference type="Proteomes" id="UP000053342"/>
    </source>
</evidence>
<evidence type="ECO:0000256" key="9">
    <source>
        <dbReference type="ARBA" id="ARBA00037934"/>
    </source>
</evidence>
<keyword evidence="4" id="KW-0256">Endoplasmic reticulum</keyword>
<keyword evidence="8 11" id="KW-0472">Membrane</keyword>
<dbReference type="GO" id="GO:0031201">
    <property type="term" value="C:SNARE complex"/>
    <property type="evidence" value="ECO:0007669"/>
    <property type="project" value="TreeGrafter"/>
</dbReference>
<comment type="subcellular location">
    <subcellularLocation>
        <location evidence="1">Endoplasmic reticulum membrane</location>
        <topology evidence="1">Single-pass type IV membrane protein</topology>
    </subcellularLocation>
</comment>
<dbReference type="PANTHER" id="PTHR12825:SF0">
    <property type="entry name" value="VESICLE TRANSPORT PROTEIN SEC20"/>
    <property type="match status" value="1"/>
</dbReference>
<evidence type="ECO:0000256" key="1">
    <source>
        <dbReference type="ARBA" id="ARBA00004163"/>
    </source>
</evidence>
<dbReference type="HOGENOM" id="CLU_038503_1_0_1"/>
<evidence type="ECO:0000313" key="13">
    <source>
        <dbReference type="EMBL" id="KIW48658.1"/>
    </source>
</evidence>
<dbReference type="GeneID" id="27353301"/>
<dbReference type="GO" id="GO:0005484">
    <property type="term" value="F:SNAP receptor activity"/>
    <property type="evidence" value="ECO:0007669"/>
    <property type="project" value="InterPro"/>
</dbReference>
<feature type="transmembrane region" description="Helical" evidence="11">
    <location>
        <begin position="231"/>
        <end position="249"/>
    </location>
</feature>
<dbReference type="GO" id="GO:0005789">
    <property type="term" value="C:endoplasmic reticulum membrane"/>
    <property type="evidence" value="ECO:0007669"/>
    <property type="project" value="UniProtKB-SubCell"/>
</dbReference>
<evidence type="ECO:0000256" key="5">
    <source>
        <dbReference type="ARBA" id="ARBA00022892"/>
    </source>
</evidence>
<dbReference type="VEuPathDB" id="FungiDB:PV06_01227"/>
<feature type="domain" description="Sec20 C-terminal" evidence="12">
    <location>
        <begin position="163"/>
        <end position="252"/>
    </location>
</feature>
<keyword evidence="5" id="KW-0931">ER-Golgi transport</keyword>
<evidence type="ECO:0000259" key="12">
    <source>
        <dbReference type="Pfam" id="PF03908"/>
    </source>
</evidence>
<dbReference type="InterPro" id="IPR005606">
    <property type="entry name" value="Sec20"/>
</dbReference>
<evidence type="ECO:0000256" key="6">
    <source>
        <dbReference type="ARBA" id="ARBA00022989"/>
    </source>
</evidence>
<dbReference type="PANTHER" id="PTHR12825">
    <property type="entry name" value="BNIP1-RELATED"/>
    <property type="match status" value="1"/>
</dbReference>
<dbReference type="InterPro" id="IPR056173">
    <property type="entry name" value="Sec20_C"/>
</dbReference>
<keyword evidence="3 11" id="KW-0812">Transmembrane</keyword>
<accession>A0A0D2DZT9</accession>
<feature type="region of interest" description="Disordered" evidence="10">
    <location>
        <begin position="354"/>
        <end position="398"/>
    </location>
</feature>
<evidence type="ECO:0000256" key="3">
    <source>
        <dbReference type="ARBA" id="ARBA00022692"/>
    </source>
</evidence>
<comment type="similarity">
    <text evidence="9">Belongs to the SEC20 family.</text>
</comment>
<evidence type="ECO:0000256" key="4">
    <source>
        <dbReference type="ARBA" id="ARBA00022824"/>
    </source>
</evidence>
<dbReference type="RefSeq" id="XP_016268874.1">
    <property type="nucleotide sequence ID" value="XM_016401821.1"/>
</dbReference>
<sequence length="398" mass="45197">MSRSLHQRLQALADSYKDTLNLIQQLRTFSAASCPDANPDERRVDLASEIHDGLKEQEDTLEILRQELDDDSIPMQRRASLAGGDRENERERNADLLARLTEDLKSARGHFRRAQLVAKRTANTEKRKEREQLFADRKGDGSHARFRPTHDKLTQDELAERASEDVTMALRRVHAQMEAEVSRGQFAQQTLDESQEALKSLNESYSGTTDLLKASRGFVSQLVRSNKSDTWFLKSSFYILAVTIVWLIFRRLLYGPLILFVWWPLRAMWWFTLTSLGAIGLGKPELASEPMPKPTMSISMPGVNARGMPTHSSGIHFKSISLAPKGAGWHRQPAQAEPSQVIEESMVEKIGRLTEEGKSLEDLTDEEREAQSEEQPRNTKKRMMEVEIETPVASKDEL</sequence>
<evidence type="ECO:0000256" key="10">
    <source>
        <dbReference type="SAM" id="MobiDB-lite"/>
    </source>
</evidence>
<keyword evidence="14" id="KW-1185">Reference proteome</keyword>
<dbReference type="EMBL" id="KN847332">
    <property type="protein sequence ID" value="KIW48658.1"/>
    <property type="molecule type" value="Genomic_DNA"/>
</dbReference>
<gene>
    <name evidence="13" type="ORF">PV06_01227</name>
</gene>
<proteinExistence type="inferred from homology"/>
<feature type="region of interest" description="Disordered" evidence="10">
    <location>
        <begin position="119"/>
        <end position="152"/>
    </location>
</feature>
<dbReference type="STRING" id="215243.A0A0D2DZT9"/>
<dbReference type="Proteomes" id="UP000053342">
    <property type="component" value="Unassembled WGS sequence"/>
</dbReference>
<evidence type="ECO:0000256" key="2">
    <source>
        <dbReference type="ARBA" id="ARBA00022448"/>
    </source>
</evidence>
<feature type="compositionally biased region" description="Basic and acidic residues" evidence="10">
    <location>
        <begin position="369"/>
        <end position="385"/>
    </location>
</feature>
<keyword evidence="2" id="KW-0813">Transport</keyword>
<feature type="compositionally biased region" description="Basic and acidic residues" evidence="10">
    <location>
        <begin position="122"/>
        <end position="152"/>
    </location>
</feature>
<evidence type="ECO:0000256" key="8">
    <source>
        <dbReference type="ARBA" id="ARBA00023136"/>
    </source>
</evidence>
<keyword evidence="7" id="KW-0175">Coiled coil</keyword>
<dbReference type="GO" id="GO:0006890">
    <property type="term" value="P:retrograde vesicle-mediated transport, Golgi to endoplasmic reticulum"/>
    <property type="evidence" value="ECO:0007669"/>
    <property type="project" value="InterPro"/>
</dbReference>
<evidence type="ECO:0000256" key="11">
    <source>
        <dbReference type="SAM" id="Phobius"/>
    </source>
</evidence>
<feature type="transmembrane region" description="Helical" evidence="11">
    <location>
        <begin position="261"/>
        <end position="281"/>
    </location>
</feature>
<dbReference type="AlphaFoldDB" id="A0A0D2DZT9"/>
<protein>
    <recommendedName>
        <fullName evidence="12">Sec20 C-terminal domain-containing protein</fullName>
    </recommendedName>
</protein>
<dbReference type="OrthoDB" id="46868at2759"/>
<reference evidence="13 14" key="1">
    <citation type="submission" date="2015-01" db="EMBL/GenBank/DDBJ databases">
        <title>The Genome Sequence of Exophiala oligosperma CBS72588.</title>
        <authorList>
            <consortium name="The Broad Institute Genomics Platform"/>
            <person name="Cuomo C."/>
            <person name="de Hoog S."/>
            <person name="Gorbushina A."/>
            <person name="Stielow B."/>
            <person name="Teixiera M."/>
            <person name="Abouelleil A."/>
            <person name="Chapman S.B."/>
            <person name="Priest M."/>
            <person name="Young S.K."/>
            <person name="Wortman J."/>
            <person name="Nusbaum C."/>
            <person name="Birren B."/>
        </authorList>
    </citation>
    <scope>NUCLEOTIDE SEQUENCE [LARGE SCALE GENOMIC DNA]</scope>
    <source>
        <strain evidence="13 14">CBS 72588</strain>
    </source>
</reference>